<dbReference type="NCBIfam" id="NF033547">
    <property type="entry name" value="transpos_IS1595"/>
    <property type="match status" value="1"/>
</dbReference>
<organism evidence="3 4">
    <name type="scientific">Pinctada imbricata</name>
    <name type="common">Atlantic pearl-oyster</name>
    <name type="synonym">Pinctada martensii</name>
    <dbReference type="NCBI Taxonomy" id="66713"/>
    <lineage>
        <taxon>Eukaryota</taxon>
        <taxon>Metazoa</taxon>
        <taxon>Spiralia</taxon>
        <taxon>Lophotrochozoa</taxon>
        <taxon>Mollusca</taxon>
        <taxon>Bivalvia</taxon>
        <taxon>Autobranchia</taxon>
        <taxon>Pteriomorphia</taxon>
        <taxon>Pterioida</taxon>
        <taxon>Pterioidea</taxon>
        <taxon>Pteriidae</taxon>
        <taxon>Pinctada</taxon>
    </lineage>
</organism>
<dbReference type="SMART" id="SM01126">
    <property type="entry name" value="DDE_Tnp_IS1595"/>
    <property type="match status" value="1"/>
</dbReference>
<dbReference type="PANTHER" id="PTHR47163:SF2">
    <property type="entry name" value="SI:DKEY-17M8.2"/>
    <property type="match status" value="1"/>
</dbReference>
<dbReference type="AlphaFoldDB" id="A0AA88YHE5"/>
<evidence type="ECO:0000256" key="1">
    <source>
        <dbReference type="SAM" id="MobiDB-lite"/>
    </source>
</evidence>
<protein>
    <recommendedName>
        <fullName evidence="2">ISXO2-like transposase domain-containing protein</fullName>
    </recommendedName>
</protein>
<feature type="domain" description="ISXO2-like transposase" evidence="2">
    <location>
        <begin position="170"/>
        <end position="320"/>
    </location>
</feature>
<name>A0AA88YHE5_PINIB</name>
<keyword evidence="4" id="KW-1185">Reference proteome</keyword>
<proteinExistence type="predicted"/>
<dbReference type="EMBL" id="VSWD01000006">
    <property type="protein sequence ID" value="KAK3099444.1"/>
    <property type="molecule type" value="Genomic_DNA"/>
</dbReference>
<dbReference type="InterPro" id="IPR053164">
    <property type="entry name" value="IS1016-like_transposase"/>
</dbReference>
<comment type="caution">
    <text evidence="3">The sequence shown here is derived from an EMBL/GenBank/DDBJ whole genome shotgun (WGS) entry which is preliminary data.</text>
</comment>
<feature type="compositionally biased region" description="Polar residues" evidence="1">
    <location>
        <begin position="457"/>
        <end position="467"/>
    </location>
</feature>
<dbReference type="PANTHER" id="PTHR47163">
    <property type="entry name" value="DDE_TNP_IS1595 DOMAIN-CONTAINING PROTEIN"/>
    <property type="match status" value="1"/>
</dbReference>
<dbReference type="Pfam" id="PF12762">
    <property type="entry name" value="DDE_Tnp_IS1595"/>
    <property type="match status" value="1"/>
</dbReference>
<accession>A0AA88YHE5</accession>
<evidence type="ECO:0000313" key="3">
    <source>
        <dbReference type="EMBL" id="KAK3099444.1"/>
    </source>
</evidence>
<gene>
    <name evidence="3" type="ORF">FSP39_004439</name>
</gene>
<sequence length="529" mass="60734">MWSAHYSDLVIMARRSGGNFRDRIQDVESIEIEDWVNPWNFYFLFMQNEEIYLEWCRKNNILARTIPCQIENCGGEMFLKSNKTRTGGGNFRCDKDKDHKKAIRSLSFFENSNLTIPDIMVFIKSYLDGSSLLQCSLFSGMTYKSTAVNWASFVRELFKEYFHRHIRCRKLSGEIEIDESLFGRRVKHNRGNPNKGVKIWVFGMVERSSNTIILYPVQDRSAETMLPLIVRHVEPGSTIYSDGWSAYCELNNLGFMHFTVVHKYAFKKTYRNVETGDIVSVHTNKIEGAWKHAKDHFKKMSGTRLSQFEGHMAEIMWRSDSKGNLYREFFNILGEVYNLRQPYEYLYSTPLFDSWKGISCDPDVQKFDLIPCSDVETESCSSDVDSSEIDSSNDGRIRAISISSDIAIAPNREMSVQTVSQGQSSAEYLYNVLSCSSLSSENQSPSEHEIPETDLDTTLVSSPQPHCSKSHVPQKMVSKPRMSTKSVCCPKGFEETKSVPRRSSRKTENPYSRKAYVFVPDSDSDDDFV</sequence>
<dbReference type="Proteomes" id="UP001186944">
    <property type="component" value="Unassembled WGS sequence"/>
</dbReference>
<feature type="region of interest" description="Disordered" evidence="1">
    <location>
        <begin position="457"/>
        <end position="529"/>
    </location>
</feature>
<evidence type="ECO:0000259" key="2">
    <source>
        <dbReference type="SMART" id="SM01126"/>
    </source>
</evidence>
<reference evidence="3" key="1">
    <citation type="submission" date="2019-08" db="EMBL/GenBank/DDBJ databases">
        <title>The improved chromosome-level genome for the pearl oyster Pinctada fucata martensii using PacBio sequencing and Hi-C.</title>
        <authorList>
            <person name="Zheng Z."/>
        </authorList>
    </citation>
    <scope>NUCLEOTIDE SEQUENCE</scope>
    <source>
        <strain evidence="3">ZZ-2019</strain>
        <tissue evidence="3">Adductor muscle</tissue>
    </source>
</reference>
<evidence type="ECO:0000313" key="4">
    <source>
        <dbReference type="Proteomes" id="UP001186944"/>
    </source>
</evidence>
<dbReference type="InterPro" id="IPR024445">
    <property type="entry name" value="Tnp_ISXO2-like"/>
</dbReference>